<feature type="transmembrane region" description="Helical" evidence="7">
    <location>
        <begin position="77"/>
        <end position="103"/>
    </location>
</feature>
<accession>A0A1Z2XQ97</accession>
<feature type="transmembrane region" description="Helical" evidence="7">
    <location>
        <begin position="146"/>
        <end position="167"/>
    </location>
</feature>
<keyword evidence="2 7" id="KW-0813">Transport</keyword>
<dbReference type="GO" id="GO:0055085">
    <property type="term" value="P:transmembrane transport"/>
    <property type="evidence" value="ECO:0007669"/>
    <property type="project" value="InterPro"/>
</dbReference>
<evidence type="ECO:0000313" key="9">
    <source>
        <dbReference type="EMBL" id="ASB40584.1"/>
    </source>
</evidence>
<keyword evidence="5 7" id="KW-1133">Transmembrane helix</keyword>
<dbReference type="InterPro" id="IPR035906">
    <property type="entry name" value="MetI-like_sf"/>
</dbReference>
<dbReference type="Pfam" id="PF00528">
    <property type="entry name" value="BPD_transp_1"/>
    <property type="match status" value="1"/>
</dbReference>
<evidence type="ECO:0000256" key="6">
    <source>
        <dbReference type="ARBA" id="ARBA00023136"/>
    </source>
</evidence>
<feature type="transmembrane region" description="Helical" evidence="7">
    <location>
        <begin position="12"/>
        <end position="35"/>
    </location>
</feature>
<sequence>MKKKETPERRKPAAADIIIGATLLFCGLICLVPILNTVAISFSDRTSAALGKVSFLPVNFTLSSYKAMMEERQFGQSFMISVLRVILGGSINMILSILMAYPLSKSPRVFKSKKFYMWFVVFTMMFNGGLVPTFMVIRHLGLMDTIWALVLPTAVPVFNVILLMNFFKNIPAALEEAAYVDGASPWYILWHIFVPLSKASLATIALFAVVNHWNSFFDGKLYINSLSKLPLQTYIQSLSATLDPTQMATMSPEEIKEKLAMSSLTFNSAKVVVSMVPILVIYPFLQKYFVTGIVMGAVKE</sequence>
<dbReference type="EMBL" id="CP065321">
    <property type="protein sequence ID" value="QQR29864.1"/>
    <property type="molecule type" value="Genomic_DNA"/>
</dbReference>
<dbReference type="PANTHER" id="PTHR43744">
    <property type="entry name" value="ABC TRANSPORTER PERMEASE PROTEIN MG189-RELATED-RELATED"/>
    <property type="match status" value="1"/>
</dbReference>
<evidence type="ECO:0000313" key="11">
    <source>
        <dbReference type="Proteomes" id="UP000196710"/>
    </source>
</evidence>
<dbReference type="KEGG" id="amur:ADH66_07890"/>
<evidence type="ECO:0000256" key="1">
    <source>
        <dbReference type="ARBA" id="ARBA00004651"/>
    </source>
</evidence>
<reference evidence="11" key="2">
    <citation type="submission" date="2017-05" db="EMBL/GenBank/DDBJ databases">
        <title>Improved OligoMM genomes.</title>
        <authorList>
            <person name="Garzetti D."/>
        </authorList>
    </citation>
    <scope>NUCLEOTIDE SEQUENCE [LARGE SCALE GENOMIC DNA]</scope>
    <source>
        <strain evidence="11">KB18</strain>
    </source>
</reference>
<reference evidence="9" key="1">
    <citation type="journal article" date="2017" name="Genome Announc.">
        <title>High-Quality Whole-Genome Sequences of the Oligo-Mouse-Microbiota Bacterial Community.</title>
        <authorList>
            <person name="Garzetti D."/>
            <person name="Brugiroux S."/>
            <person name="Bunk B."/>
            <person name="Pukall R."/>
            <person name="McCoy K.D."/>
            <person name="Macpherson A.J."/>
            <person name="Stecher B."/>
        </authorList>
    </citation>
    <scope>NUCLEOTIDE SEQUENCE</scope>
    <source>
        <strain evidence="9">KB18</strain>
    </source>
</reference>
<evidence type="ECO:0000256" key="3">
    <source>
        <dbReference type="ARBA" id="ARBA00022475"/>
    </source>
</evidence>
<gene>
    <name evidence="9" type="ORF">ADH66_07890</name>
    <name evidence="10" type="ORF">I5Q82_17930</name>
</gene>
<comment type="subcellular location">
    <subcellularLocation>
        <location evidence="1 7">Cell membrane</location>
        <topology evidence="1 7">Multi-pass membrane protein</topology>
    </subcellularLocation>
</comment>
<keyword evidence="6 7" id="KW-0472">Membrane</keyword>
<dbReference type="Gene3D" id="1.10.3720.10">
    <property type="entry name" value="MetI-like"/>
    <property type="match status" value="1"/>
</dbReference>
<evidence type="ECO:0000313" key="12">
    <source>
        <dbReference type="Proteomes" id="UP000596035"/>
    </source>
</evidence>
<dbReference type="EMBL" id="CP021422">
    <property type="protein sequence ID" value="ASB40584.1"/>
    <property type="molecule type" value="Genomic_DNA"/>
</dbReference>
<dbReference type="GO" id="GO:0005886">
    <property type="term" value="C:plasma membrane"/>
    <property type="evidence" value="ECO:0007669"/>
    <property type="project" value="UniProtKB-SubCell"/>
</dbReference>
<protein>
    <submittedName>
        <fullName evidence="10">Carbohydrate ABC transporter permease</fullName>
    </submittedName>
</protein>
<dbReference type="Proteomes" id="UP000196710">
    <property type="component" value="Chromosome"/>
</dbReference>
<evidence type="ECO:0000256" key="7">
    <source>
        <dbReference type="RuleBase" id="RU363032"/>
    </source>
</evidence>
<evidence type="ECO:0000256" key="2">
    <source>
        <dbReference type="ARBA" id="ARBA00022448"/>
    </source>
</evidence>
<keyword evidence="11" id="KW-1185">Reference proteome</keyword>
<feature type="domain" description="ABC transmembrane type-1" evidence="8">
    <location>
        <begin position="74"/>
        <end position="285"/>
    </location>
</feature>
<dbReference type="PROSITE" id="PS50928">
    <property type="entry name" value="ABC_TM1"/>
    <property type="match status" value="1"/>
</dbReference>
<dbReference type="RefSeq" id="WP_066533742.1">
    <property type="nucleotide sequence ID" value="NZ_CAJTCQ010000018.1"/>
</dbReference>
<organism evidence="10 12">
    <name type="scientific">Acutalibacter muris</name>
    <dbReference type="NCBI Taxonomy" id="1796620"/>
    <lineage>
        <taxon>Bacteria</taxon>
        <taxon>Bacillati</taxon>
        <taxon>Bacillota</taxon>
        <taxon>Clostridia</taxon>
        <taxon>Eubacteriales</taxon>
        <taxon>Acutalibacteraceae</taxon>
        <taxon>Acutalibacter</taxon>
    </lineage>
</organism>
<feature type="transmembrane region" description="Helical" evidence="7">
    <location>
        <begin position="115"/>
        <end position="137"/>
    </location>
</feature>
<keyword evidence="4 7" id="KW-0812">Transmembrane</keyword>
<dbReference type="Proteomes" id="UP000596035">
    <property type="component" value="Chromosome"/>
</dbReference>
<comment type="similarity">
    <text evidence="7">Belongs to the binding-protein-dependent transport system permease family.</text>
</comment>
<keyword evidence="3" id="KW-1003">Cell membrane</keyword>
<reference evidence="10 12" key="3">
    <citation type="submission" date="2020-11" db="EMBL/GenBank/DDBJ databases">
        <title>Closed and high quality bacterial genomes of the OMM12 community.</title>
        <authorList>
            <person name="Marbouty M."/>
            <person name="Lamy-Besnier Q."/>
            <person name="Debarbieux L."/>
            <person name="Koszul R."/>
        </authorList>
    </citation>
    <scope>NUCLEOTIDE SEQUENCE [LARGE SCALE GENOMIC DNA]</scope>
    <source>
        <strain evidence="10 12">KB18</strain>
    </source>
</reference>
<dbReference type="InterPro" id="IPR000515">
    <property type="entry name" value="MetI-like"/>
</dbReference>
<proteinExistence type="inferred from homology"/>
<feature type="transmembrane region" description="Helical" evidence="7">
    <location>
        <begin position="264"/>
        <end position="285"/>
    </location>
</feature>
<evidence type="ECO:0000256" key="5">
    <source>
        <dbReference type="ARBA" id="ARBA00022989"/>
    </source>
</evidence>
<dbReference type="AlphaFoldDB" id="A0A1Z2XQ97"/>
<dbReference type="CDD" id="cd06261">
    <property type="entry name" value="TM_PBP2"/>
    <property type="match status" value="1"/>
</dbReference>
<dbReference type="SUPFAM" id="SSF161098">
    <property type="entry name" value="MetI-like"/>
    <property type="match status" value="1"/>
</dbReference>
<evidence type="ECO:0000256" key="4">
    <source>
        <dbReference type="ARBA" id="ARBA00022692"/>
    </source>
</evidence>
<evidence type="ECO:0000313" key="10">
    <source>
        <dbReference type="EMBL" id="QQR29864.1"/>
    </source>
</evidence>
<evidence type="ECO:0000259" key="8">
    <source>
        <dbReference type="PROSITE" id="PS50928"/>
    </source>
</evidence>
<name>A0A1Z2XQ97_9FIRM</name>
<feature type="transmembrane region" description="Helical" evidence="7">
    <location>
        <begin position="187"/>
        <end position="210"/>
    </location>
</feature>
<dbReference type="PANTHER" id="PTHR43744:SF9">
    <property type="entry name" value="POLYGALACTURONAN_RHAMNOGALACTURONAN TRANSPORT SYSTEM PERMEASE PROTEIN YTCP"/>
    <property type="match status" value="1"/>
</dbReference>